<dbReference type="PANTHER" id="PTHR13604:SF0">
    <property type="entry name" value="ABASIC SITE PROCESSING PROTEIN HMCES"/>
    <property type="match status" value="1"/>
</dbReference>
<evidence type="ECO:0000256" key="4">
    <source>
        <dbReference type="ARBA" id="ARBA00022801"/>
    </source>
</evidence>
<dbReference type="Gene3D" id="3.90.1680.10">
    <property type="entry name" value="SOS response associated peptidase-like"/>
    <property type="match status" value="1"/>
</dbReference>
<dbReference type="PANTHER" id="PTHR13604">
    <property type="entry name" value="DC12-RELATED"/>
    <property type="match status" value="1"/>
</dbReference>
<evidence type="ECO:0000313" key="10">
    <source>
        <dbReference type="Proteomes" id="UP000246996"/>
    </source>
</evidence>
<dbReference type="Proteomes" id="UP000246996">
    <property type="component" value="Chromosome"/>
</dbReference>
<protein>
    <recommendedName>
        <fullName evidence="8">Abasic site processing protein</fullName>
        <ecNumber evidence="8">3.4.-.-</ecNumber>
    </recommendedName>
</protein>
<evidence type="ECO:0000256" key="2">
    <source>
        <dbReference type="ARBA" id="ARBA00022670"/>
    </source>
</evidence>
<dbReference type="EC" id="3.4.-.-" evidence="8"/>
<dbReference type="AlphaFoldDB" id="A0A1C3D3N5"/>
<evidence type="ECO:0000256" key="7">
    <source>
        <dbReference type="ARBA" id="ARBA00023239"/>
    </source>
</evidence>
<comment type="similarity">
    <text evidence="1 8">Belongs to the SOS response-associated peptidase family.</text>
</comment>
<evidence type="ECO:0000313" key="9">
    <source>
        <dbReference type="EMBL" id="AWO76256.1"/>
    </source>
</evidence>
<dbReference type="SUPFAM" id="SSF143081">
    <property type="entry name" value="BB1717-like"/>
    <property type="match status" value="1"/>
</dbReference>
<gene>
    <name evidence="9" type="ORF">C1N76_18295</name>
</gene>
<dbReference type="GO" id="GO:0003697">
    <property type="term" value="F:single-stranded DNA binding"/>
    <property type="evidence" value="ECO:0007669"/>
    <property type="project" value="InterPro"/>
</dbReference>
<keyword evidence="2 8" id="KW-0645">Protease</keyword>
<name>A0A1C3D3N5_GEOTH</name>
<dbReference type="GO" id="GO:0106300">
    <property type="term" value="P:protein-DNA covalent cross-linking repair"/>
    <property type="evidence" value="ECO:0007669"/>
    <property type="project" value="InterPro"/>
</dbReference>
<dbReference type="GO" id="GO:0016829">
    <property type="term" value="F:lyase activity"/>
    <property type="evidence" value="ECO:0007669"/>
    <property type="project" value="UniProtKB-KW"/>
</dbReference>
<dbReference type="GO" id="GO:0006508">
    <property type="term" value="P:proteolysis"/>
    <property type="evidence" value="ECO:0007669"/>
    <property type="project" value="UniProtKB-KW"/>
</dbReference>
<sequence>MCGRFTLTVDLETLRALFRFRYQGSLAPRFNIAPSQEVLTVIVEEGERIGKMMRWGLVPFWAKDDRIGVKMINARAETVDEKASFHHAFKRRRCLILADGFYEWKKEGSKKVPYRFTLATDAPFGFAGLWERWEGASGPLETCTIMTTRANELIAPIHDRMPVILPPEQHEDWLDPRLDDSEYLKSLLRPYPSSEMRMYEVAPLVNSPKNDVIACIEPVDSRSMEGT</sequence>
<keyword evidence="5" id="KW-0190">Covalent protein-DNA linkage</keyword>
<reference evidence="10" key="1">
    <citation type="submission" date="2018-02" db="EMBL/GenBank/DDBJ databases">
        <title>The complete genome of bacterial strain SGAirxxxx.</title>
        <authorList>
            <person name="Schuster S.C."/>
        </authorList>
    </citation>
    <scope>NUCLEOTIDE SEQUENCE [LARGE SCALE GENOMIC DNA]</scope>
    <source>
        <strain evidence="10">SGAir0734</strain>
    </source>
</reference>
<evidence type="ECO:0000256" key="5">
    <source>
        <dbReference type="ARBA" id="ARBA00023124"/>
    </source>
</evidence>
<dbReference type="GO" id="GO:0008233">
    <property type="term" value="F:peptidase activity"/>
    <property type="evidence" value="ECO:0007669"/>
    <property type="project" value="UniProtKB-KW"/>
</dbReference>
<keyword evidence="7" id="KW-0456">Lyase</keyword>
<organism evidence="9 10">
    <name type="scientific">Geobacillus thermoleovorans</name>
    <name type="common">Bacillus thermoleovorans</name>
    <dbReference type="NCBI Taxonomy" id="33941"/>
    <lineage>
        <taxon>Bacteria</taxon>
        <taxon>Bacillati</taxon>
        <taxon>Bacillota</taxon>
        <taxon>Bacilli</taxon>
        <taxon>Bacillales</taxon>
        <taxon>Anoxybacillaceae</taxon>
        <taxon>Geobacillus</taxon>
        <taxon>Geobacillus thermoleovorans group</taxon>
    </lineage>
</organism>
<proteinExistence type="inferred from homology"/>
<evidence type="ECO:0000256" key="8">
    <source>
        <dbReference type="RuleBase" id="RU364100"/>
    </source>
</evidence>
<evidence type="ECO:0000256" key="6">
    <source>
        <dbReference type="ARBA" id="ARBA00023125"/>
    </source>
</evidence>
<accession>A0A1C3D3N5</accession>
<evidence type="ECO:0000256" key="3">
    <source>
        <dbReference type="ARBA" id="ARBA00022763"/>
    </source>
</evidence>
<keyword evidence="4 8" id="KW-0378">Hydrolase</keyword>
<keyword evidence="6" id="KW-0238">DNA-binding</keyword>
<dbReference type="EMBL" id="CP027303">
    <property type="protein sequence ID" value="AWO76256.1"/>
    <property type="molecule type" value="Genomic_DNA"/>
</dbReference>
<dbReference type="Pfam" id="PF02586">
    <property type="entry name" value="SRAP"/>
    <property type="match status" value="1"/>
</dbReference>
<evidence type="ECO:0000256" key="1">
    <source>
        <dbReference type="ARBA" id="ARBA00008136"/>
    </source>
</evidence>
<keyword evidence="3" id="KW-0227">DNA damage</keyword>
<dbReference type="InterPro" id="IPR003738">
    <property type="entry name" value="SRAP"/>
</dbReference>
<dbReference type="InterPro" id="IPR036590">
    <property type="entry name" value="SRAP-like"/>
</dbReference>
<dbReference type="RefSeq" id="WP_011230990.1">
    <property type="nucleotide sequence ID" value="NZ_CP017071.1"/>
</dbReference>